<evidence type="ECO:0000256" key="1">
    <source>
        <dbReference type="ARBA" id="ARBA00022438"/>
    </source>
</evidence>
<keyword evidence="1" id="KW-0031">Aminopeptidase</keyword>
<keyword evidence="2" id="KW-0645">Protease</keyword>
<dbReference type="PRINTS" id="PR00599">
    <property type="entry name" value="MAPEPTIDASE"/>
</dbReference>
<dbReference type="Gene3D" id="3.90.230.10">
    <property type="entry name" value="Creatinase/methionine aminopeptidase superfamily"/>
    <property type="match status" value="1"/>
</dbReference>
<dbReference type="SUPFAM" id="SSF55920">
    <property type="entry name" value="Creatinase/aminopeptidase"/>
    <property type="match status" value="1"/>
</dbReference>
<evidence type="ECO:0000256" key="4">
    <source>
        <dbReference type="ARBA" id="ARBA00022801"/>
    </source>
</evidence>
<evidence type="ECO:0000259" key="5">
    <source>
        <dbReference type="Pfam" id="PF00557"/>
    </source>
</evidence>
<dbReference type="GO" id="GO:0005829">
    <property type="term" value="C:cytosol"/>
    <property type="evidence" value="ECO:0007669"/>
    <property type="project" value="TreeGrafter"/>
</dbReference>
<gene>
    <name evidence="6" type="ORF">LCGC14_2946330</name>
</gene>
<reference evidence="6" key="1">
    <citation type="journal article" date="2015" name="Nature">
        <title>Complex archaea that bridge the gap between prokaryotes and eukaryotes.</title>
        <authorList>
            <person name="Spang A."/>
            <person name="Saw J.H."/>
            <person name="Jorgensen S.L."/>
            <person name="Zaremba-Niedzwiedzka K."/>
            <person name="Martijn J."/>
            <person name="Lind A.E."/>
            <person name="van Eijk R."/>
            <person name="Schleper C."/>
            <person name="Guy L."/>
            <person name="Ettema T.J."/>
        </authorList>
    </citation>
    <scope>NUCLEOTIDE SEQUENCE</scope>
</reference>
<feature type="domain" description="Peptidase M24" evidence="5">
    <location>
        <begin position="11"/>
        <end position="207"/>
    </location>
</feature>
<dbReference type="InterPro" id="IPR001714">
    <property type="entry name" value="Pept_M24_MAP"/>
</dbReference>
<comment type="caution">
    <text evidence="6">The sequence shown here is derived from an EMBL/GenBank/DDBJ whole genome shotgun (WGS) entry which is preliminary data.</text>
</comment>
<sequence length="227" mass="24994">MIPLKTKEQIEIMDEANYIVHKVLNEIEFHISSGITTQELDNLAEITVLRYGAKPVFKGYKGFPSSLCISINEEVVHGIPSSRIIKNGDIVSIDFGAIYKGFVGDAARTIIVGDAKNINDIKLINETKRALENGIEQMVVGNCLYDISRAINEVAVLNKFGNVLNFTGHGVGANLHEEPKVFNYVNLQETNTHLQEGIVFAIEPMFALGSGDTKTLNNRWTVVTSDG</sequence>
<organism evidence="6">
    <name type="scientific">marine sediment metagenome</name>
    <dbReference type="NCBI Taxonomy" id="412755"/>
    <lineage>
        <taxon>unclassified sequences</taxon>
        <taxon>metagenomes</taxon>
        <taxon>ecological metagenomes</taxon>
    </lineage>
</organism>
<protein>
    <recommendedName>
        <fullName evidence="5">Peptidase M24 domain-containing protein</fullName>
    </recommendedName>
</protein>
<dbReference type="InterPro" id="IPR036005">
    <property type="entry name" value="Creatinase/aminopeptidase-like"/>
</dbReference>
<accession>A0A0F8XH34</accession>
<dbReference type="Pfam" id="PF00557">
    <property type="entry name" value="Peptidase_M24"/>
    <property type="match status" value="1"/>
</dbReference>
<dbReference type="NCBIfam" id="TIGR00500">
    <property type="entry name" value="met_pdase_I"/>
    <property type="match status" value="1"/>
</dbReference>
<dbReference type="GO" id="GO:0006508">
    <property type="term" value="P:proteolysis"/>
    <property type="evidence" value="ECO:0007669"/>
    <property type="project" value="UniProtKB-KW"/>
</dbReference>
<dbReference type="PANTHER" id="PTHR43330:SF27">
    <property type="entry name" value="METHIONINE AMINOPEPTIDASE"/>
    <property type="match status" value="1"/>
</dbReference>
<dbReference type="GO" id="GO:0070006">
    <property type="term" value="F:metalloaminopeptidase activity"/>
    <property type="evidence" value="ECO:0007669"/>
    <property type="project" value="InterPro"/>
</dbReference>
<dbReference type="AlphaFoldDB" id="A0A0F8XH34"/>
<keyword evidence="4" id="KW-0378">Hydrolase</keyword>
<proteinExistence type="predicted"/>
<evidence type="ECO:0000313" key="6">
    <source>
        <dbReference type="EMBL" id="KKK68213.1"/>
    </source>
</evidence>
<keyword evidence="3" id="KW-0479">Metal-binding</keyword>
<dbReference type="EMBL" id="LAZR01059243">
    <property type="protein sequence ID" value="KKK68213.1"/>
    <property type="molecule type" value="Genomic_DNA"/>
</dbReference>
<feature type="non-terminal residue" evidence="6">
    <location>
        <position position="227"/>
    </location>
</feature>
<evidence type="ECO:0000256" key="3">
    <source>
        <dbReference type="ARBA" id="ARBA00022723"/>
    </source>
</evidence>
<dbReference type="PANTHER" id="PTHR43330">
    <property type="entry name" value="METHIONINE AMINOPEPTIDASE"/>
    <property type="match status" value="1"/>
</dbReference>
<dbReference type="InterPro" id="IPR000994">
    <property type="entry name" value="Pept_M24"/>
</dbReference>
<dbReference type="InterPro" id="IPR002467">
    <property type="entry name" value="Pept_M24A_MAP1"/>
</dbReference>
<dbReference type="PROSITE" id="PS00680">
    <property type="entry name" value="MAP_1"/>
    <property type="match status" value="1"/>
</dbReference>
<evidence type="ECO:0000256" key="2">
    <source>
        <dbReference type="ARBA" id="ARBA00022670"/>
    </source>
</evidence>
<dbReference type="GO" id="GO:0046872">
    <property type="term" value="F:metal ion binding"/>
    <property type="evidence" value="ECO:0007669"/>
    <property type="project" value="UniProtKB-KW"/>
</dbReference>
<name>A0A0F8XH34_9ZZZZ</name>